<gene>
    <name evidence="1" type="ORF">EI982_00885</name>
</gene>
<reference evidence="1 2" key="1">
    <citation type="submission" date="2018-12" db="EMBL/GenBank/DDBJ databases">
        <title>Complete genome sequence of Haloplanus rallus MBLA0036.</title>
        <authorList>
            <person name="Nam Y.-d."/>
            <person name="Kang J."/>
            <person name="Chung W.-H."/>
            <person name="Park Y.S."/>
        </authorList>
    </citation>
    <scope>NUCLEOTIDE SEQUENCE [LARGE SCALE GENOMIC DNA]</scope>
    <source>
        <strain evidence="1 2">MBLA0036</strain>
        <plasmid evidence="2">pmbla003601</plasmid>
    </source>
</reference>
<dbReference type="Proteomes" id="UP000428325">
    <property type="component" value="Plasmid pMBLA003601"/>
</dbReference>
<keyword evidence="1" id="KW-0614">Plasmid</keyword>
<dbReference type="EMBL" id="CP034344">
    <property type="protein sequence ID" value="QGX93428.1"/>
    <property type="molecule type" value="Genomic_DNA"/>
</dbReference>
<proteinExistence type="predicted"/>
<dbReference type="AlphaFoldDB" id="A0A6B9F035"/>
<dbReference type="RefSeq" id="WP_157687705.1">
    <property type="nucleotide sequence ID" value="NZ_CP034344.1"/>
</dbReference>
<accession>A0A6B9F035</accession>
<organism evidence="1 2">
    <name type="scientific">Haloplanus rallus</name>
    <dbReference type="NCBI Taxonomy" id="1816183"/>
    <lineage>
        <taxon>Archaea</taxon>
        <taxon>Methanobacteriati</taxon>
        <taxon>Methanobacteriota</taxon>
        <taxon>Stenosarchaea group</taxon>
        <taxon>Halobacteria</taxon>
        <taxon>Halobacteriales</taxon>
        <taxon>Haloferacaceae</taxon>
        <taxon>Haloplanus</taxon>
    </lineage>
</organism>
<geneLocation type="plasmid" evidence="2">
    <name>pmbla003601</name>
</geneLocation>
<evidence type="ECO:0000313" key="1">
    <source>
        <dbReference type="EMBL" id="QGX93428.1"/>
    </source>
</evidence>
<keyword evidence="2" id="KW-1185">Reference proteome</keyword>
<evidence type="ECO:0000313" key="2">
    <source>
        <dbReference type="Proteomes" id="UP000428325"/>
    </source>
</evidence>
<dbReference type="GeneID" id="43368053"/>
<name>A0A6B9F035_9EURY</name>
<protein>
    <submittedName>
        <fullName evidence="1">Uncharacterized protein</fullName>
    </submittedName>
</protein>
<dbReference type="OrthoDB" id="324624at2157"/>
<dbReference type="KEGG" id="hra:EI982_00885"/>
<sequence length="292" mass="33824">MSPEFGVDEATALLLDERDYDSPLREKEFHKLLYFIKHELEERGIDTDIPYYWYLYGTVTPTSKTQVSITEAADGGSKVDCPIEPDTLDAEPDTVGVARDAVKEVLLRYYEMGGLQPLTDRMYEDAPYQVQREFRELDKQLRTAAEDHPDILDDGYDRSAIRRTLSRIVKSFPTDEFPHLESDLYLWYNVMSTELDQPDEFYSVNEMLSLSGAFWTVFMIEVAQEEHSDITVEEVRNEIGDDDVDRFQERMRSRLENKKAEQTKYGPRLERDETVRAAQDAVSEALVGFSTH</sequence>